<dbReference type="Pfam" id="PF01410">
    <property type="entry name" value="COLFI"/>
    <property type="match status" value="2"/>
</dbReference>
<protein>
    <recommendedName>
        <fullName evidence="6">Fibrillar collagen NC1 domain-containing protein</fullName>
    </recommendedName>
</protein>
<feature type="domain" description="Fibrillar collagen NC1" evidence="6">
    <location>
        <begin position="890"/>
        <end position="1150"/>
    </location>
</feature>
<feature type="region of interest" description="Disordered" evidence="5">
    <location>
        <begin position="266"/>
        <end position="302"/>
    </location>
</feature>
<evidence type="ECO:0000259" key="6">
    <source>
        <dbReference type="PROSITE" id="PS51461"/>
    </source>
</evidence>
<accession>A0A5J5CYI1</accession>
<feature type="compositionally biased region" description="Basic and acidic residues" evidence="5">
    <location>
        <begin position="127"/>
        <end position="144"/>
    </location>
</feature>
<dbReference type="SMART" id="SM00038">
    <property type="entry name" value="COLFI"/>
    <property type="match status" value="1"/>
</dbReference>
<sequence length="1151" mass="129692">MSGGGDSGQKGPAVSAQEAQMQAIMQQARLAMRGPTGPMGLTGRSGPLGPPGVPGLKGESGESGPQGDRGVNLAPLDLLAVLERMEKGVPAVCWDQKDLRDLLDPLDLKESQDLLDSKATQVPRDSPGPREPSDLQERRVTLERRGPLERKDTWALLALKDPSVILGPEGADGVRGLKGHKGEKGEDGFPGFKGDMGIKGDRSLDQQDPEEKMVPRDQRVAQVSQEMLVLLAQVVRRVNLEFPDCQDTQEDKDQRDLKVSKVSLVPMERKELGEQQESLAHADREDQRALEEREDQEDQQGKLDQRVYQGLRDQQVSQDQRAHLDLQGKMDCLDIPDREERLDSKERLVLLALQAWLDLRDQLVRLDQWAIGVILGPQAHLVNRVYLELQGKKELRGTLVLLAQQVRMALLGREVSLEREVCLALWVHLVSVVLLAQPDLRVFLDALAPRDHQGLQERKVDRERKDLKAQLEETVFRDLWVCQDLEDLLDHLERTETRESLESQARKEARGTKESMVHLVPPALKDLLEHLVLLVQMVSLVPEGSRVCLARREMKDPEDSPDLQGQLGCRVHLAPLVPEALQDPQERMALRDLPVALETLVLLEKRAMLVKQESPAFREKLAHQVQEENEEKRESPVRLAQLALPALRVPLEMMVPKAAQAPVVSLVTLAPLESPVPLVLLDPLESLAPLDHQEREAHLEQRDLREDKERREPRESLAWKVPKERQVLLVLKDHLASPVLKASGVSPAQLESKVYLVLQARTDLQDQWAIRVLLGLSDPQVNRERRVTEAFLVHQDHMVSKETMVLLVLQVHLVPLVLPDYLVLLVPKVLKVHRVKLDQRERLGPPGDVIHPLPMISNVKGRTRRNIDASQMMDDTATDANYKDYDDGMEEIFGSLNSLKLEIEQMKHPLGTQTNPARTCKDLQLCHPDFPDGEYWIDPNQGCSRDSFKVYCNFTGGESCIFPDKKSEGSKMAKWPKDSPGTWYSHYKRGSLDIQDILSLWFFFTPVLSPGVFLDVQLHLGSSLQLSYVDAEGNPISVVQMTFMRLLSAAARQNMTYNCYQSVAWHDQEQNNYDKAIRFLGSNDEEMSYDNNPYVRAVVDGCALKRGYEKTVLEINTPKVEQVPIVDIMFNDFGGSTQKFGFEVGPVCFIG</sequence>
<gene>
    <name evidence="7" type="ORF">FQN60_008166</name>
</gene>
<feature type="region of interest" description="Disordered" evidence="5">
    <location>
        <begin position="1"/>
        <end position="71"/>
    </location>
</feature>
<dbReference type="InterPro" id="IPR050149">
    <property type="entry name" value="Collagen_superfamily"/>
</dbReference>
<dbReference type="GO" id="GO:0005615">
    <property type="term" value="C:extracellular space"/>
    <property type="evidence" value="ECO:0007669"/>
    <property type="project" value="TreeGrafter"/>
</dbReference>
<dbReference type="GO" id="GO:0030198">
    <property type="term" value="P:extracellular matrix organization"/>
    <property type="evidence" value="ECO:0007669"/>
    <property type="project" value="TreeGrafter"/>
</dbReference>
<dbReference type="AlphaFoldDB" id="A0A5J5CYI1"/>
<name>A0A5J5CYI1_9PERO</name>
<evidence type="ECO:0000256" key="2">
    <source>
        <dbReference type="ARBA" id="ARBA00022525"/>
    </source>
</evidence>
<dbReference type="EMBL" id="VOFY01000016">
    <property type="protein sequence ID" value="KAA8584381.1"/>
    <property type="molecule type" value="Genomic_DNA"/>
</dbReference>
<feature type="compositionally biased region" description="Basic and acidic residues" evidence="5">
    <location>
        <begin position="196"/>
        <end position="213"/>
    </location>
</feature>
<feature type="region of interest" description="Disordered" evidence="5">
    <location>
        <begin position="113"/>
        <end position="144"/>
    </location>
</feature>
<dbReference type="Gene3D" id="2.60.120.1000">
    <property type="match status" value="1"/>
</dbReference>
<keyword evidence="2" id="KW-0964">Secreted</keyword>
<feature type="compositionally biased region" description="Low complexity" evidence="5">
    <location>
        <begin position="16"/>
        <end position="32"/>
    </location>
</feature>
<dbReference type="GO" id="GO:0031012">
    <property type="term" value="C:extracellular matrix"/>
    <property type="evidence" value="ECO:0007669"/>
    <property type="project" value="TreeGrafter"/>
</dbReference>
<dbReference type="GO" id="GO:0005581">
    <property type="term" value="C:collagen trimer"/>
    <property type="evidence" value="ECO:0007669"/>
    <property type="project" value="UniProtKB-KW"/>
</dbReference>
<dbReference type="GO" id="GO:0030020">
    <property type="term" value="F:extracellular matrix structural constituent conferring tensile strength"/>
    <property type="evidence" value="ECO:0007669"/>
    <property type="project" value="TreeGrafter"/>
</dbReference>
<comment type="subcellular location">
    <subcellularLocation>
        <location evidence="1">Secreted</location>
        <location evidence="1">Extracellular space</location>
        <location evidence="1">Extracellular matrix</location>
    </subcellularLocation>
</comment>
<dbReference type="PANTHER" id="PTHR24023:SF1082">
    <property type="entry name" value="COLLAGEN TRIPLE HELIX REPEAT"/>
    <property type="match status" value="1"/>
</dbReference>
<reference evidence="7 8" key="1">
    <citation type="submission" date="2019-08" db="EMBL/GenBank/DDBJ databases">
        <title>A chromosome-level genome assembly, high-density linkage maps, and genome scans reveal the genomic architecture of hybrid incompatibilities underlying speciation via character displacement in darters (Percidae: Etheostominae).</title>
        <authorList>
            <person name="Moran R.L."/>
            <person name="Catchen J.M."/>
            <person name="Fuller R.C."/>
        </authorList>
    </citation>
    <scope>NUCLEOTIDE SEQUENCE [LARGE SCALE GENOMIC DNA]</scope>
    <source>
        <strain evidence="7">EspeVRDwgs_2016</strain>
        <tissue evidence="7">Muscle</tissue>
    </source>
</reference>
<evidence type="ECO:0000313" key="8">
    <source>
        <dbReference type="Proteomes" id="UP000327493"/>
    </source>
</evidence>
<dbReference type="PANTHER" id="PTHR24023">
    <property type="entry name" value="COLLAGEN ALPHA"/>
    <property type="match status" value="1"/>
</dbReference>
<proteinExistence type="predicted"/>
<evidence type="ECO:0000256" key="4">
    <source>
        <dbReference type="ARBA" id="ARBA00023119"/>
    </source>
</evidence>
<keyword evidence="3" id="KW-0272">Extracellular matrix</keyword>
<dbReference type="PROSITE" id="PS51461">
    <property type="entry name" value="NC1_FIB"/>
    <property type="match status" value="1"/>
</dbReference>
<feature type="region of interest" description="Disordered" evidence="5">
    <location>
        <begin position="175"/>
        <end position="213"/>
    </location>
</feature>
<dbReference type="Proteomes" id="UP000327493">
    <property type="component" value="Chromosome 16"/>
</dbReference>
<evidence type="ECO:0000256" key="3">
    <source>
        <dbReference type="ARBA" id="ARBA00022530"/>
    </source>
</evidence>
<organism evidence="7 8">
    <name type="scientific">Etheostoma spectabile</name>
    <name type="common">orangethroat darter</name>
    <dbReference type="NCBI Taxonomy" id="54343"/>
    <lineage>
        <taxon>Eukaryota</taxon>
        <taxon>Metazoa</taxon>
        <taxon>Chordata</taxon>
        <taxon>Craniata</taxon>
        <taxon>Vertebrata</taxon>
        <taxon>Euteleostomi</taxon>
        <taxon>Actinopterygii</taxon>
        <taxon>Neopterygii</taxon>
        <taxon>Teleostei</taxon>
        <taxon>Neoteleostei</taxon>
        <taxon>Acanthomorphata</taxon>
        <taxon>Eupercaria</taxon>
        <taxon>Perciformes</taxon>
        <taxon>Percoidei</taxon>
        <taxon>Percidae</taxon>
        <taxon>Etheostomatinae</taxon>
        <taxon>Etheostoma</taxon>
    </lineage>
</organism>
<feature type="compositionally biased region" description="Basic and acidic residues" evidence="5">
    <location>
        <begin position="280"/>
        <end position="291"/>
    </location>
</feature>
<comment type="caution">
    <text evidence="7">The sequence shown here is derived from an EMBL/GenBank/DDBJ whole genome shotgun (WGS) entry which is preliminary data.</text>
</comment>
<evidence type="ECO:0000256" key="1">
    <source>
        <dbReference type="ARBA" id="ARBA00004498"/>
    </source>
</evidence>
<dbReference type="InterPro" id="IPR000885">
    <property type="entry name" value="Fib_collagen_C"/>
</dbReference>
<evidence type="ECO:0000313" key="7">
    <source>
        <dbReference type="EMBL" id="KAA8584381.1"/>
    </source>
</evidence>
<evidence type="ECO:0000256" key="5">
    <source>
        <dbReference type="SAM" id="MobiDB-lite"/>
    </source>
</evidence>
<keyword evidence="4" id="KW-0176">Collagen</keyword>
<keyword evidence="8" id="KW-1185">Reference proteome</keyword>